<comment type="caution">
    <text evidence="10">The sequence shown here is derived from an EMBL/GenBank/DDBJ whole genome shotgun (WGS) entry which is preliminary data.</text>
</comment>
<evidence type="ECO:0000256" key="2">
    <source>
        <dbReference type="ARBA" id="ARBA00022448"/>
    </source>
</evidence>
<feature type="transmembrane region" description="Helical" evidence="8">
    <location>
        <begin position="1143"/>
        <end position="1169"/>
    </location>
</feature>
<evidence type="ECO:0000313" key="11">
    <source>
        <dbReference type="Proteomes" id="UP001590950"/>
    </source>
</evidence>
<feature type="transmembrane region" description="Helical" evidence="8">
    <location>
        <begin position="628"/>
        <end position="651"/>
    </location>
</feature>
<evidence type="ECO:0000256" key="4">
    <source>
        <dbReference type="ARBA" id="ARBA00022741"/>
    </source>
</evidence>
<dbReference type="SMART" id="SM00382">
    <property type="entry name" value="AAA"/>
    <property type="match status" value="2"/>
</dbReference>
<dbReference type="Gene3D" id="3.40.50.300">
    <property type="entry name" value="P-loop containing nucleotide triphosphate hydrolases"/>
    <property type="match status" value="2"/>
</dbReference>
<dbReference type="Proteomes" id="UP001590950">
    <property type="component" value="Unassembled WGS sequence"/>
</dbReference>
<dbReference type="InterPro" id="IPR003593">
    <property type="entry name" value="AAA+_ATPase"/>
</dbReference>
<proteinExistence type="predicted"/>
<dbReference type="InterPro" id="IPR013525">
    <property type="entry name" value="ABC2_TM"/>
</dbReference>
<dbReference type="InterPro" id="IPR017871">
    <property type="entry name" value="ABC_transporter-like_CS"/>
</dbReference>
<dbReference type="PANTHER" id="PTHR48041:SF119">
    <property type="entry name" value="ROA1P"/>
    <property type="match status" value="1"/>
</dbReference>
<evidence type="ECO:0000256" key="1">
    <source>
        <dbReference type="ARBA" id="ARBA00004141"/>
    </source>
</evidence>
<keyword evidence="3 8" id="KW-0812">Transmembrane</keyword>
<keyword evidence="4" id="KW-0547">Nucleotide-binding</keyword>
<feature type="transmembrane region" description="Helical" evidence="8">
    <location>
        <begin position="1117"/>
        <end position="1137"/>
    </location>
</feature>
<evidence type="ECO:0000259" key="9">
    <source>
        <dbReference type="PROSITE" id="PS50893"/>
    </source>
</evidence>
<gene>
    <name evidence="10" type="ORF">N7G274_002125</name>
</gene>
<feature type="transmembrane region" description="Helical" evidence="8">
    <location>
        <begin position="532"/>
        <end position="555"/>
    </location>
</feature>
<dbReference type="Pfam" id="PF19055">
    <property type="entry name" value="ABC2_membrane_7"/>
    <property type="match status" value="2"/>
</dbReference>
<evidence type="ECO:0000256" key="3">
    <source>
        <dbReference type="ARBA" id="ARBA00022692"/>
    </source>
</evidence>
<dbReference type="Pfam" id="PF01061">
    <property type="entry name" value="ABC2_membrane"/>
    <property type="match status" value="2"/>
</dbReference>
<dbReference type="InterPro" id="IPR003439">
    <property type="entry name" value="ABC_transporter-like_ATP-bd"/>
</dbReference>
<reference evidence="10 11" key="1">
    <citation type="submission" date="2024-09" db="EMBL/GenBank/DDBJ databases">
        <title>Rethinking Asexuality: The Enigmatic Case of Functional Sexual Genes in Lepraria (Stereocaulaceae).</title>
        <authorList>
            <person name="Doellman M."/>
            <person name="Sun Y."/>
            <person name="Barcenas-Pena A."/>
            <person name="Lumbsch H.T."/>
            <person name="Grewe F."/>
        </authorList>
    </citation>
    <scope>NUCLEOTIDE SEQUENCE [LARGE SCALE GENOMIC DNA]</scope>
    <source>
        <strain evidence="10 11">Mercado 3170</strain>
    </source>
</reference>
<dbReference type="PANTHER" id="PTHR48041">
    <property type="entry name" value="ABC TRANSPORTER G FAMILY MEMBER 28"/>
    <property type="match status" value="1"/>
</dbReference>
<dbReference type="PROSITE" id="PS50893">
    <property type="entry name" value="ABC_TRANSPORTER_2"/>
    <property type="match status" value="2"/>
</dbReference>
<feature type="transmembrane region" description="Helical" evidence="8">
    <location>
        <begin position="477"/>
        <end position="495"/>
    </location>
</feature>
<dbReference type="Pfam" id="PF00005">
    <property type="entry name" value="ABC_tran"/>
    <property type="match status" value="2"/>
</dbReference>
<comment type="subcellular location">
    <subcellularLocation>
        <location evidence="1">Membrane</location>
        <topology evidence="1">Multi-pass membrane protein</topology>
    </subcellularLocation>
</comment>
<evidence type="ECO:0000313" key="10">
    <source>
        <dbReference type="EMBL" id="KAL2045695.1"/>
    </source>
</evidence>
<dbReference type="InterPro" id="IPR043926">
    <property type="entry name" value="ABCG_dom"/>
</dbReference>
<dbReference type="PROSITE" id="PS00211">
    <property type="entry name" value="ABC_TRANSPORTER_1"/>
    <property type="match status" value="1"/>
</dbReference>
<feature type="domain" description="ABC transporter" evidence="9">
    <location>
        <begin position="699"/>
        <end position="946"/>
    </location>
</feature>
<dbReference type="SUPFAM" id="SSF52540">
    <property type="entry name" value="P-loop containing nucleoside triphosphate hydrolases"/>
    <property type="match status" value="2"/>
</dbReference>
<feature type="transmembrane region" description="Helical" evidence="8">
    <location>
        <begin position="391"/>
        <end position="412"/>
    </location>
</feature>
<feature type="transmembrane region" description="Helical" evidence="8">
    <location>
        <begin position="1181"/>
        <end position="1201"/>
    </location>
</feature>
<evidence type="ECO:0000256" key="6">
    <source>
        <dbReference type="ARBA" id="ARBA00022989"/>
    </source>
</evidence>
<feature type="transmembrane region" description="Helical" evidence="8">
    <location>
        <begin position="1258"/>
        <end position="1280"/>
    </location>
</feature>
<organism evidence="10 11">
    <name type="scientific">Stereocaulon virgatum</name>
    <dbReference type="NCBI Taxonomy" id="373712"/>
    <lineage>
        <taxon>Eukaryota</taxon>
        <taxon>Fungi</taxon>
        <taxon>Dikarya</taxon>
        <taxon>Ascomycota</taxon>
        <taxon>Pezizomycotina</taxon>
        <taxon>Lecanoromycetes</taxon>
        <taxon>OSLEUM clade</taxon>
        <taxon>Lecanoromycetidae</taxon>
        <taxon>Lecanorales</taxon>
        <taxon>Lecanorineae</taxon>
        <taxon>Stereocaulaceae</taxon>
        <taxon>Stereocaulon</taxon>
    </lineage>
</organism>
<feature type="transmembrane region" description="Helical" evidence="8">
    <location>
        <begin position="501"/>
        <end position="520"/>
    </location>
</feature>
<keyword evidence="2" id="KW-0813">Transport</keyword>
<keyword evidence="6 8" id="KW-1133">Transmembrane helix</keyword>
<protein>
    <recommendedName>
        <fullName evidence="9">ABC transporter domain-containing protein</fullName>
    </recommendedName>
</protein>
<feature type="domain" description="ABC transporter" evidence="9">
    <location>
        <begin position="59"/>
        <end position="300"/>
    </location>
</feature>
<name>A0ABR4AIV2_9LECA</name>
<keyword evidence="7 8" id="KW-0472">Membrane</keyword>
<accession>A0ABR4AIV2</accession>
<evidence type="ECO:0000256" key="8">
    <source>
        <dbReference type="SAM" id="Phobius"/>
    </source>
</evidence>
<evidence type="ECO:0000256" key="7">
    <source>
        <dbReference type="ARBA" id="ARBA00023136"/>
    </source>
</evidence>
<dbReference type="EMBL" id="JBEFKJ010000006">
    <property type="protein sequence ID" value="KAL2045695.1"/>
    <property type="molecule type" value="Genomic_DNA"/>
</dbReference>
<dbReference type="InterPro" id="IPR050352">
    <property type="entry name" value="ABCG_transporters"/>
</dbReference>
<keyword evidence="5" id="KW-0067">ATP-binding</keyword>
<evidence type="ECO:0000256" key="5">
    <source>
        <dbReference type="ARBA" id="ARBA00022840"/>
    </source>
</evidence>
<sequence length="1316" mass="145106">MSKSVEDGSDANDRVIPPVQWPEDQINDLSFRAVNPVNVLVKDLKLTIDISPSGNSCFATTFNWKKPSPETKIKTILKNVDAYMPSGSLTAIIGSSGSGKTSVLNSLSHRIAGGRLQTTGSITYNGDPKLSSIRSAYVMQQDVLLSTLTVRETLTYAAELRLPPPTTNEERRRVVEEVILELGLKNCANTRIGNNVHKGCSGGEKRRTTLAVQMLANPSILFLDEVTTGLDASTAFQLVTTLKALAVKGRTIICTIHQPRSEIWNLFDKVLLLAGGSPLYSGPAANCLSYFEHIDYKLPPFVNPAEFLIDLAAVDTRTPEAEETSSARVQSLVETFRDSPERQVLQMEREKPSIDTLAPVENTSEQHHAPLGHQIKVLTERTIKVTFRDPIGVAGSMFEAISMAVITGWIFLQLNGSLSGIRSREGALYTAASLQGYLILVFETYRLTIDIQLFDREYREGVISVPSFLISRRLARIFVEDIPVPLIFSVIYYFMVGFRPLASQFLVFFGVTLLSQYIAVNYAMVCIGVSRNFAGASFVANMGFTLQSLGCGYFVQANQIPIWVRWMKWTAYTFYANGALAANEFVGHTSDPAGQLYDCPVAGGITNPACNEYTGRYVMESLGFPSNWITRPIIVLLAFAIAFFLGSGLLLRFRKASLGISRAQKDDTDYSAGKEKMTARSLHEIQTIDIKLDSYSLVIQKRNGWLRKTPSLSILESLSTAFEPGVLNVIMGPSGSGKTSLLNSMAYRLHNSTSTKYETAGKMLFNGAVPSEKVVRSICSYVCQDDDALLPYLTVRENLHFSAGLRLPAHFSNHEKLQRAESVLLKMGLRDCANNLVGSEMVKGISGGEKRRVTIAIQILTDPRVLFLDEPTSGLDAFTASSIIEVLRALADEGRTLVLTIHQSRSDLFKYFSNVLLLARGGSPVYAGKGNLMLNHFAALGFECPTTTNPADFALDLITVNLQNDTKESTSRERVRSLILEWDQTQAPLHQTVSHIATPAELGSLSRSMTPFRISFPLLLHRSFINFRRNPPSVVARTTQILGYAICVTLFFAPLKSDYYSVQTRLGFVQEFAPLYFVGMLQNVAVYPDEKAVFYREHDDNAYSVEAFFLQYTLAEIPFEICTCLVFAVLMDLAVGLHRTASLFFIVAFNAFCIVNCGESVGIIFNTLFDHTGFAVNVTSVVLSIAQIMGGVMSLNIPAFLQAFNHLSPIKWAIGNLAPYTLADVKFSCTEAQRLPNGQCPVTNGEDVLNLYNLNGNAGLNLLALGICVLVYRMLAFLILKAKRTKWAWKERLGWGRSRGRIEGIASSGISALQTS</sequence>
<keyword evidence="11" id="KW-1185">Reference proteome</keyword>
<dbReference type="InterPro" id="IPR027417">
    <property type="entry name" value="P-loop_NTPase"/>
</dbReference>